<sequence>LQLGPLCLVATGLVATRCMGVLVKWALHICLRLYKPCKDCEDTVMHVLEASSSAWLWDHAHSWWSHKAPMHLINACYGFQAFSFVFLLELYSQFLHEFRSLVAGLQPSMALILSLSPASLGMSCCLRPLWETKFFPHREKVSGKWSTLWNSSGHLSVGFISGFLCQKTPDPSSLPLVGNWKTQPLFLRMAFFAFKGVGVEDQPTEAFMLDQAQFPLILYWGLSMITILYISCGALGYLKIGATTEAGITLHLSNCWWLHFRAVKLLYLSGICLTYPLQSYMPAEIIVPFAFPRCRSFCYLIMELYTCEYLTCKVCPMAILIPCLDLVLSLEGPVSSSTLALIILLFLETTYYSADMNPISTISKDALSSILGFVGFMVGTYLALVKLNQPGDSVIFPNSTLAQ</sequence>
<dbReference type="Ensembl" id="ENSLAFT00000034171.1">
    <property type="protein sequence ID" value="ENSLAFP00000020730.1"/>
    <property type="gene ID" value="ENSLAFG00000031631.1"/>
</dbReference>
<protein>
    <recommendedName>
        <fullName evidence="6">Amino acid transporter transmembrane domain-containing protein</fullName>
    </recommendedName>
</protein>
<evidence type="ECO:0000256" key="2">
    <source>
        <dbReference type="ARBA" id="ARBA00022692"/>
    </source>
</evidence>
<reference evidence="7" key="3">
    <citation type="submission" date="2025-09" db="UniProtKB">
        <authorList>
            <consortium name="Ensembl"/>
        </authorList>
    </citation>
    <scope>IDENTIFICATION</scope>
    <source>
        <strain evidence="7">Isolate ISIS603380</strain>
    </source>
</reference>
<dbReference type="GeneTree" id="ENSGT00940000162044"/>
<dbReference type="eggNOG" id="KOG1304">
    <property type="taxonomic scope" value="Eukaryota"/>
</dbReference>
<name>G3TYS2_LOXAF</name>
<keyword evidence="8" id="KW-1185">Reference proteome</keyword>
<dbReference type="PANTHER" id="PTHR22950:SF188">
    <property type="entry name" value="PROTON-COUPLED AMINO ACID TRANSPORTER 1"/>
    <property type="match status" value="1"/>
</dbReference>
<reference evidence="7 8" key="1">
    <citation type="submission" date="2009-06" db="EMBL/GenBank/DDBJ databases">
        <title>The Genome Sequence of Loxodonta africana (African elephant).</title>
        <authorList>
            <person name="Di Palma F."/>
            <person name="Heiman D."/>
            <person name="Young S."/>
            <person name="Johnson J."/>
            <person name="Lander E.S."/>
            <person name="Lindblad-Toh K."/>
        </authorList>
    </citation>
    <scope>NUCLEOTIDE SEQUENCE [LARGE SCALE GENOMIC DNA]</scope>
    <source>
        <strain evidence="7 8">Isolate ISIS603380</strain>
    </source>
</reference>
<feature type="transmembrane region" description="Helical" evidence="5">
    <location>
        <begin position="366"/>
        <end position="384"/>
    </location>
</feature>
<evidence type="ECO:0000259" key="6">
    <source>
        <dbReference type="Pfam" id="PF01490"/>
    </source>
</evidence>
<evidence type="ECO:0000256" key="3">
    <source>
        <dbReference type="ARBA" id="ARBA00022989"/>
    </source>
</evidence>
<feature type="domain" description="Amino acid transporter transmembrane" evidence="6">
    <location>
        <begin position="181"/>
        <end position="381"/>
    </location>
</feature>
<comment type="subcellular location">
    <subcellularLocation>
        <location evidence="1">Membrane</location>
        <topology evidence="1">Multi-pass membrane protein</topology>
    </subcellularLocation>
</comment>
<evidence type="ECO:0000313" key="7">
    <source>
        <dbReference type="Ensembl" id="ENSLAFP00000020730.1"/>
    </source>
</evidence>
<dbReference type="AlphaFoldDB" id="G3TYS2"/>
<dbReference type="STRING" id="9785.ENSLAFP00000020730"/>
<dbReference type="GO" id="GO:0005280">
    <property type="term" value="F:amino acid:proton symporter activity"/>
    <property type="evidence" value="ECO:0007669"/>
    <property type="project" value="TreeGrafter"/>
</dbReference>
<dbReference type="GO" id="GO:0015193">
    <property type="term" value="F:L-proline transmembrane transporter activity"/>
    <property type="evidence" value="ECO:0007669"/>
    <property type="project" value="TreeGrafter"/>
</dbReference>
<evidence type="ECO:0000313" key="8">
    <source>
        <dbReference type="Proteomes" id="UP000007646"/>
    </source>
</evidence>
<dbReference type="Pfam" id="PF01490">
    <property type="entry name" value="Aa_trans"/>
    <property type="match status" value="1"/>
</dbReference>
<evidence type="ECO:0000256" key="5">
    <source>
        <dbReference type="SAM" id="Phobius"/>
    </source>
</evidence>
<keyword evidence="2 5" id="KW-0812">Transmembrane</keyword>
<dbReference type="InParanoid" id="G3TYS2"/>
<organism evidence="7 8">
    <name type="scientific">Loxodonta africana</name>
    <name type="common">African elephant</name>
    <dbReference type="NCBI Taxonomy" id="9785"/>
    <lineage>
        <taxon>Eukaryota</taxon>
        <taxon>Metazoa</taxon>
        <taxon>Chordata</taxon>
        <taxon>Craniata</taxon>
        <taxon>Vertebrata</taxon>
        <taxon>Euteleostomi</taxon>
        <taxon>Mammalia</taxon>
        <taxon>Eutheria</taxon>
        <taxon>Afrotheria</taxon>
        <taxon>Proboscidea</taxon>
        <taxon>Elephantidae</taxon>
        <taxon>Loxodonta</taxon>
    </lineage>
</organism>
<keyword evidence="3 5" id="KW-1133">Transmembrane helix</keyword>
<evidence type="ECO:0000256" key="4">
    <source>
        <dbReference type="ARBA" id="ARBA00023136"/>
    </source>
</evidence>
<reference evidence="7" key="2">
    <citation type="submission" date="2025-08" db="UniProtKB">
        <authorList>
            <consortium name="Ensembl"/>
        </authorList>
    </citation>
    <scope>IDENTIFICATION</scope>
    <source>
        <strain evidence="7">Isolate ISIS603380</strain>
    </source>
</reference>
<evidence type="ECO:0000256" key="1">
    <source>
        <dbReference type="ARBA" id="ARBA00004141"/>
    </source>
</evidence>
<keyword evidence="4 5" id="KW-0472">Membrane</keyword>
<dbReference type="InterPro" id="IPR013057">
    <property type="entry name" value="AA_transpt_TM"/>
</dbReference>
<dbReference type="GO" id="GO:0015180">
    <property type="term" value="F:L-alanine transmembrane transporter activity"/>
    <property type="evidence" value="ECO:0007669"/>
    <property type="project" value="TreeGrafter"/>
</dbReference>
<feature type="transmembrane region" description="Helical" evidence="5">
    <location>
        <begin position="217"/>
        <end position="238"/>
    </location>
</feature>
<dbReference type="HOGENOM" id="CLU_009646_0_2_1"/>
<dbReference type="PANTHER" id="PTHR22950">
    <property type="entry name" value="AMINO ACID TRANSPORTER"/>
    <property type="match status" value="1"/>
</dbReference>
<dbReference type="GO" id="GO:0005774">
    <property type="term" value="C:vacuolar membrane"/>
    <property type="evidence" value="ECO:0007669"/>
    <property type="project" value="TreeGrafter"/>
</dbReference>
<accession>G3TYS2</accession>
<dbReference type="GO" id="GO:0015187">
    <property type="term" value="F:glycine transmembrane transporter activity"/>
    <property type="evidence" value="ECO:0007669"/>
    <property type="project" value="TreeGrafter"/>
</dbReference>
<proteinExistence type="predicted"/>
<dbReference type="Proteomes" id="UP000007646">
    <property type="component" value="Unassembled WGS sequence"/>
</dbReference>